<evidence type="ECO:0000313" key="2">
    <source>
        <dbReference type="EMBL" id="CAF1417133.1"/>
    </source>
</evidence>
<reference evidence="3" key="1">
    <citation type="submission" date="2021-02" db="EMBL/GenBank/DDBJ databases">
        <authorList>
            <person name="Nowell W R."/>
        </authorList>
    </citation>
    <scope>NUCLEOTIDE SEQUENCE</scope>
</reference>
<feature type="non-terminal residue" evidence="3">
    <location>
        <position position="1"/>
    </location>
</feature>
<proteinExistence type="predicted"/>
<protein>
    <submittedName>
        <fullName evidence="3">Uncharacterized protein</fullName>
    </submittedName>
</protein>
<dbReference type="EMBL" id="CAJNOL010007537">
    <property type="protein sequence ID" value="CAF1629156.1"/>
    <property type="molecule type" value="Genomic_DNA"/>
</dbReference>
<comment type="caution">
    <text evidence="3">The sequence shown here is derived from an EMBL/GenBank/DDBJ whole genome shotgun (WGS) entry which is preliminary data.</text>
</comment>
<dbReference type="Proteomes" id="UP000663870">
    <property type="component" value="Unassembled WGS sequence"/>
</dbReference>
<keyword evidence="4" id="KW-1185">Reference proteome</keyword>
<dbReference type="AlphaFoldDB" id="A0A816D3E0"/>
<accession>A0A816D3E0</accession>
<evidence type="ECO:0000313" key="3">
    <source>
        <dbReference type="EMBL" id="CAF1629156.1"/>
    </source>
</evidence>
<evidence type="ECO:0000256" key="1">
    <source>
        <dbReference type="SAM" id="MobiDB-lite"/>
    </source>
</evidence>
<sequence>MLVLNLPSIILDAATLRNQFGFILVPNSPVEGTEQEQTKGSKRKRDRESDRMNARTLALSGLGDVSRRQYIEYGSFNSSAHSKQMTWEAVRKSHTNGNDSPRFAKRVKVDDAMSAVLIPMAQENQCDALEYLIANAPTEYAMHSKT</sequence>
<feature type="region of interest" description="Disordered" evidence="1">
    <location>
        <begin position="30"/>
        <end position="53"/>
    </location>
</feature>
<dbReference type="Proteomes" id="UP000663854">
    <property type="component" value="Unassembled WGS sequence"/>
</dbReference>
<gene>
    <name evidence="3" type="ORF">JXQ802_LOCUS51561</name>
    <name evidence="2" type="ORF">PYM288_LOCUS35317</name>
</gene>
<name>A0A816D3E0_9BILA</name>
<evidence type="ECO:0000313" key="4">
    <source>
        <dbReference type="Proteomes" id="UP000663870"/>
    </source>
</evidence>
<organism evidence="3 4">
    <name type="scientific">Rotaria sordida</name>
    <dbReference type="NCBI Taxonomy" id="392033"/>
    <lineage>
        <taxon>Eukaryota</taxon>
        <taxon>Metazoa</taxon>
        <taxon>Spiralia</taxon>
        <taxon>Gnathifera</taxon>
        <taxon>Rotifera</taxon>
        <taxon>Eurotatoria</taxon>
        <taxon>Bdelloidea</taxon>
        <taxon>Philodinida</taxon>
        <taxon>Philodinidae</taxon>
        <taxon>Rotaria</taxon>
    </lineage>
</organism>
<dbReference type="EMBL" id="CAJNOH010006001">
    <property type="protein sequence ID" value="CAF1417133.1"/>
    <property type="molecule type" value="Genomic_DNA"/>
</dbReference>